<evidence type="ECO:0000313" key="2">
    <source>
        <dbReference type="Proteomes" id="UP001230649"/>
    </source>
</evidence>
<reference evidence="1" key="1">
    <citation type="submission" date="2023-04" db="EMBL/GenBank/DDBJ databases">
        <title>Draft Genome sequencing of Naganishia species isolated from polar environments using Oxford Nanopore Technology.</title>
        <authorList>
            <person name="Leo P."/>
            <person name="Venkateswaran K."/>
        </authorList>
    </citation>
    <scope>NUCLEOTIDE SEQUENCE</scope>
    <source>
        <strain evidence="1">MNA-CCFEE 5262</strain>
    </source>
</reference>
<gene>
    <name evidence="1" type="ORF">QFC20_004003</name>
</gene>
<name>A0ACC2W5S6_9TREE</name>
<evidence type="ECO:0000313" key="1">
    <source>
        <dbReference type="EMBL" id="KAJ9106813.1"/>
    </source>
</evidence>
<proteinExistence type="predicted"/>
<organism evidence="1 2">
    <name type="scientific">Naganishia adeliensis</name>
    <dbReference type="NCBI Taxonomy" id="92952"/>
    <lineage>
        <taxon>Eukaryota</taxon>
        <taxon>Fungi</taxon>
        <taxon>Dikarya</taxon>
        <taxon>Basidiomycota</taxon>
        <taxon>Agaricomycotina</taxon>
        <taxon>Tremellomycetes</taxon>
        <taxon>Filobasidiales</taxon>
        <taxon>Filobasidiaceae</taxon>
        <taxon>Naganishia</taxon>
    </lineage>
</organism>
<keyword evidence="2" id="KW-1185">Reference proteome</keyword>
<protein>
    <submittedName>
        <fullName evidence="1">Uncharacterized protein</fullName>
    </submittedName>
</protein>
<accession>A0ACC2W5S6</accession>
<sequence length="694" mass="77329">MDESFYPHRMSRHDTPLIESPAPRNLLNTKIKHTTNTVVRASIQPYLGLPARISLTIMSLPLLSLLLSLSQLLSANRTAQHRAEDAKEQIRGTCRGVEQAANWLGNGGMQRVMAEKVNEGLVASVRGYVEGFKVYSYGEITDGITTALDAIRLKIQSDIVSANRADRRHFLRNQQDIDVSVPQFDIPSLSALQNVSVPTGFEDDLRKLNSSIPSLDELREAMTRLIKIPFEKIKAELNETFGQLIGNVTLASLPTFDTTARSDSALQICNDMDVSFVDDAAASLARIARIGTALVVTGFFLLWLALIAWEWYNYRITKEQAEYVEARLERHEPGMSRGMMVVQVVEHPILEKYAEMAFQRFRLNSRTRSNLRWFLAYIFHAPAVALLCFGLLSLLVIQCQIGAIGALRKDTTEGVATGVADSTSSIVQQLNAASLMQSQRYVNQTNEAILEWQKTIDEELFGPWLDTMTVGLNSTLEEFYDKVENVLNITFGGTILETAVNTFMYCILGSKIDNLQTALTWIHTNANVKLPLLDVDALTLSDHTSRELATPLAAAAAGTGTDEDGGVIGKIFDAYERELADQRIIALLFCGLYLVIVFVGLAVLLRHTIWPHTSSTEDHDILEKPLVPPSKQRRHDDQASYFEVEDVPLRPQMSNLNEKYTAEHVTRPTMSPTKSSLLARWQGSGIRSYLPGKS</sequence>
<dbReference type="EMBL" id="JASBWS010000041">
    <property type="protein sequence ID" value="KAJ9106813.1"/>
    <property type="molecule type" value="Genomic_DNA"/>
</dbReference>
<comment type="caution">
    <text evidence="1">The sequence shown here is derived from an EMBL/GenBank/DDBJ whole genome shotgun (WGS) entry which is preliminary data.</text>
</comment>
<dbReference type="Proteomes" id="UP001230649">
    <property type="component" value="Unassembled WGS sequence"/>
</dbReference>